<gene>
    <name evidence="2" type="ORF">CEXT_797121</name>
</gene>
<proteinExistence type="predicted"/>
<dbReference type="AlphaFoldDB" id="A0AAV4P4H1"/>
<organism evidence="2 3">
    <name type="scientific">Caerostris extrusa</name>
    <name type="common">Bark spider</name>
    <name type="synonym">Caerostris bankana</name>
    <dbReference type="NCBI Taxonomy" id="172846"/>
    <lineage>
        <taxon>Eukaryota</taxon>
        <taxon>Metazoa</taxon>
        <taxon>Ecdysozoa</taxon>
        <taxon>Arthropoda</taxon>
        <taxon>Chelicerata</taxon>
        <taxon>Arachnida</taxon>
        <taxon>Araneae</taxon>
        <taxon>Araneomorphae</taxon>
        <taxon>Entelegynae</taxon>
        <taxon>Araneoidea</taxon>
        <taxon>Araneidae</taxon>
        <taxon>Caerostris</taxon>
    </lineage>
</organism>
<keyword evidence="3" id="KW-1185">Reference proteome</keyword>
<dbReference type="Proteomes" id="UP001054945">
    <property type="component" value="Unassembled WGS sequence"/>
</dbReference>
<evidence type="ECO:0000313" key="2">
    <source>
        <dbReference type="EMBL" id="GIX91470.1"/>
    </source>
</evidence>
<comment type="caution">
    <text evidence="2">The sequence shown here is derived from an EMBL/GenBank/DDBJ whole genome shotgun (WGS) entry which is preliminary data.</text>
</comment>
<feature type="compositionally biased region" description="Basic and acidic residues" evidence="1">
    <location>
        <begin position="52"/>
        <end position="62"/>
    </location>
</feature>
<sequence>MKHFHTSPDSGFSWKKPKFKTGSLAPVKTGQLFSGKPSSRSRGTIYFKHRVHQEETMDDGKKLGKKTVPEHPTTYLADSKINLLAGQKLKFGRTDKRMWKTGDAVSI</sequence>
<name>A0AAV4P4H1_CAEEX</name>
<evidence type="ECO:0000256" key="1">
    <source>
        <dbReference type="SAM" id="MobiDB-lite"/>
    </source>
</evidence>
<accession>A0AAV4P4H1</accession>
<reference evidence="2 3" key="1">
    <citation type="submission" date="2021-06" db="EMBL/GenBank/DDBJ databases">
        <title>Caerostris extrusa draft genome.</title>
        <authorList>
            <person name="Kono N."/>
            <person name="Arakawa K."/>
        </authorList>
    </citation>
    <scope>NUCLEOTIDE SEQUENCE [LARGE SCALE GENOMIC DNA]</scope>
</reference>
<evidence type="ECO:0000313" key="3">
    <source>
        <dbReference type="Proteomes" id="UP001054945"/>
    </source>
</evidence>
<dbReference type="EMBL" id="BPLR01021585">
    <property type="protein sequence ID" value="GIX91470.1"/>
    <property type="molecule type" value="Genomic_DNA"/>
</dbReference>
<feature type="region of interest" description="Disordered" evidence="1">
    <location>
        <begin position="50"/>
        <end position="69"/>
    </location>
</feature>
<protein>
    <submittedName>
        <fullName evidence="2">Uncharacterized protein</fullName>
    </submittedName>
</protein>